<protein>
    <recommendedName>
        <fullName evidence="3">DinB-like domain-containing protein</fullName>
    </recommendedName>
</protein>
<comment type="caution">
    <text evidence="1">The sequence shown here is derived from an EMBL/GenBank/DDBJ whole genome shotgun (WGS) entry which is preliminary data.</text>
</comment>
<keyword evidence="2" id="KW-1185">Reference proteome</keyword>
<evidence type="ECO:0000313" key="1">
    <source>
        <dbReference type="EMBL" id="TWW09413.1"/>
    </source>
</evidence>
<reference evidence="1 2" key="1">
    <citation type="submission" date="2019-08" db="EMBL/GenBank/DDBJ databases">
        <title>100 year-old enigma solved: identification of Planctomyces bekefii, the type genus and species of the phylum Planctomycetes.</title>
        <authorList>
            <person name="Svetlana D.N."/>
            <person name="Overmann J."/>
        </authorList>
    </citation>
    <scope>NUCLEOTIDE SEQUENCE [LARGE SCALE GENOMIC DNA]</scope>
    <source>
        <strain evidence="1">Phe10_nw2017</strain>
    </source>
</reference>
<feature type="non-terminal residue" evidence="1">
    <location>
        <position position="1"/>
    </location>
</feature>
<organism evidence="1 2">
    <name type="scientific">Planctomyces bekefii</name>
    <dbReference type="NCBI Taxonomy" id="1653850"/>
    <lineage>
        <taxon>Bacteria</taxon>
        <taxon>Pseudomonadati</taxon>
        <taxon>Planctomycetota</taxon>
        <taxon>Planctomycetia</taxon>
        <taxon>Planctomycetales</taxon>
        <taxon>Planctomycetaceae</taxon>
        <taxon>Planctomyces</taxon>
    </lineage>
</organism>
<gene>
    <name evidence="1" type="ORF">E3A20_14540</name>
</gene>
<dbReference type="AlphaFoldDB" id="A0A5C6M5E0"/>
<evidence type="ECO:0008006" key="3">
    <source>
        <dbReference type="Google" id="ProtNLM"/>
    </source>
</evidence>
<evidence type="ECO:0000313" key="2">
    <source>
        <dbReference type="Proteomes" id="UP000321083"/>
    </source>
</evidence>
<accession>A0A5C6M5E0</accession>
<dbReference type="InterPro" id="IPR034660">
    <property type="entry name" value="DinB/YfiT-like"/>
</dbReference>
<proteinExistence type="predicted"/>
<dbReference type="Gene3D" id="1.20.120.450">
    <property type="entry name" value="dinb family like domain"/>
    <property type="match status" value="1"/>
</dbReference>
<dbReference type="EMBL" id="SRHE01000282">
    <property type="protein sequence ID" value="TWW09413.1"/>
    <property type="molecule type" value="Genomic_DNA"/>
</dbReference>
<sequence>LRESVDPPWAVQATKLGCLLFCSHHEMIHAGQLGLLRRLLGLGPVR</sequence>
<reference evidence="1 2" key="2">
    <citation type="submission" date="2019-08" db="EMBL/GenBank/DDBJ databases">
        <authorList>
            <person name="Henke P."/>
        </authorList>
    </citation>
    <scope>NUCLEOTIDE SEQUENCE [LARGE SCALE GENOMIC DNA]</scope>
    <source>
        <strain evidence="1">Phe10_nw2017</strain>
    </source>
</reference>
<dbReference type="SUPFAM" id="SSF109854">
    <property type="entry name" value="DinB/YfiT-like putative metalloenzymes"/>
    <property type="match status" value="1"/>
</dbReference>
<name>A0A5C6M5E0_9PLAN</name>
<dbReference type="Proteomes" id="UP000321083">
    <property type="component" value="Unassembled WGS sequence"/>
</dbReference>